<proteinExistence type="predicted"/>
<evidence type="ECO:0000313" key="1">
    <source>
        <dbReference type="EMBL" id="MES1923560.1"/>
    </source>
</evidence>
<keyword evidence="2" id="KW-1185">Reference proteome</keyword>
<evidence type="ECO:0000313" key="2">
    <source>
        <dbReference type="Proteomes" id="UP001439008"/>
    </source>
</evidence>
<dbReference type="Proteomes" id="UP001439008">
    <property type="component" value="Unassembled WGS sequence"/>
</dbReference>
<gene>
    <name evidence="1" type="ORF">MHBO_005152</name>
</gene>
<comment type="caution">
    <text evidence="1">The sequence shown here is derived from an EMBL/GenBank/DDBJ whole genome shotgun (WGS) entry which is preliminary data.</text>
</comment>
<reference evidence="1 2" key="1">
    <citation type="journal article" date="2024" name="BMC Biol.">
        <title>Comparative genomics of Ascetosporea gives new insight into the evolutionary basis for animal parasitism in Rhizaria.</title>
        <authorList>
            <person name="Hiltunen Thoren M."/>
            <person name="Onut-Brannstrom I."/>
            <person name="Alfjorden A."/>
            <person name="Peckova H."/>
            <person name="Swords F."/>
            <person name="Hooper C."/>
            <person name="Holzer A.S."/>
            <person name="Bass D."/>
            <person name="Burki F."/>
        </authorList>
    </citation>
    <scope>NUCLEOTIDE SEQUENCE [LARGE SCALE GENOMIC DNA]</scope>
    <source>
        <strain evidence="1">20-A016</strain>
    </source>
</reference>
<name>A0ABV2AV78_9EUKA</name>
<organism evidence="1 2">
    <name type="scientific">Bonamia ostreae</name>
    <dbReference type="NCBI Taxonomy" id="126728"/>
    <lineage>
        <taxon>Eukaryota</taxon>
        <taxon>Sar</taxon>
        <taxon>Rhizaria</taxon>
        <taxon>Endomyxa</taxon>
        <taxon>Ascetosporea</taxon>
        <taxon>Haplosporida</taxon>
        <taxon>Bonamia</taxon>
    </lineage>
</organism>
<sequence>MLNEKDLMLFQDVRNRISDRLSRDLEVLIFDAQQSQKINSFVNRNKQKLDNFDHNSDKNPKKALFKETLNCLIASSDSWDESIFEKTELDSVKLPMKTKKIFDEYEEEYKKIKVQNIFSRL</sequence>
<protein>
    <submittedName>
        <fullName evidence="1">Uncharacterized protein</fullName>
    </submittedName>
</protein>
<dbReference type="EMBL" id="JBDODL010006904">
    <property type="protein sequence ID" value="MES1923560.1"/>
    <property type="molecule type" value="Genomic_DNA"/>
</dbReference>
<accession>A0ABV2AV78</accession>